<reference evidence="2 3" key="1">
    <citation type="submission" date="2016-11" db="EMBL/GenBank/DDBJ databases">
        <authorList>
            <person name="Jaros S."/>
            <person name="Januszkiewicz K."/>
            <person name="Wedrychowicz H."/>
        </authorList>
    </citation>
    <scope>NUCLEOTIDE SEQUENCE [LARGE SCALE GENOMIC DNA]</scope>
    <source>
        <strain evidence="2 3">DSM 5091</strain>
    </source>
</reference>
<feature type="transmembrane region" description="Helical" evidence="1">
    <location>
        <begin position="38"/>
        <end position="58"/>
    </location>
</feature>
<dbReference type="EMBL" id="FQZT01000001">
    <property type="protein sequence ID" value="SHI42707.1"/>
    <property type="molecule type" value="Genomic_DNA"/>
</dbReference>
<evidence type="ECO:0000313" key="2">
    <source>
        <dbReference type="EMBL" id="SHI42707.1"/>
    </source>
</evidence>
<dbReference type="PANTHER" id="PTHR35867:SF1">
    <property type="entry name" value="PROTEIN RSEC"/>
    <property type="match status" value="1"/>
</dbReference>
<keyword evidence="1" id="KW-1133">Transmembrane helix</keyword>
<sequence length="109" mass="11762">MGDNSETMLVDAINMIRAQVGDQVKVVASTKHFLQSSFMLYIVPIIGLLIGALIGESVGKRASLGIDPSLMSALTAVAFLVVTFILIRLATMRLKREAFMPRIIAKQAG</sequence>
<dbReference type="Proteomes" id="UP000184171">
    <property type="component" value="Unassembled WGS sequence"/>
</dbReference>
<dbReference type="PIRSF" id="PIRSF004923">
    <property type="entry name" value="RseC"/>
    <property type="match status" value="1"/>
</dbReference>
<gene>
    <name evidence="2" type="ORF">SAMN02745165_00009</name>
</gene>
<name>A0A1M6B208_MALRU</name>
<evidence type="ECO:0000256" key="1">
    <source>
        <dbReference type="SAM" id="Phobius"/>
    </source>
</evidence>
<accession>A0A1M6B208</accession>
<dbReference type="AlphaFoldDB" id="A0A1M6B208"/>
<organism evidence="2 3">
    <name type="scientific">Malonomonas rubra DSM 5091</name>
    <dbReference type="NCBI Taxonomy" id="1122189"/>
    <lineage>
        <taxon>Bacteria</taxon>
        <taxon>Pseudomonadati</taxon>
        <taxon>Thermodesulfobacteriota</taxon>
        <taxon>Desulfuromonadia</taxon>
        <taxon>Desulfuromonadales</taxon>
        <taxon>Geopsychrobacteraceae</taxon>
        <taxon>Malonomonas</taxon>
    </lineage>
</organism>
<dbReference type="STRING" id="1122189.SAMN02745165_00009"/>
<dbReference type="PANTHER" id="PTHR35867">
    <property type="entry name" value="PROTEIN RSEC"/>
    <property type="match status" value="1"/>
</dbReference>
<protein>
    <submittedName>
        <fullName evidence="2">Positive regulator of sigma(E), RseC/MucC</fullName>
    </submittedName>
</protein>
<dbReference type="Pfam" id="PF04246">
    <property type="entry name" value="RseC_MucC"/>
    <property type="match status" value="1"/>
</dbReference>
<keyword evidence="1" id="KW-0472">Membrane</keyword>
<evidence type="ECO:0000313" key="3">
    <source>
        <dbReference type="Proteomes" id="UP000184171"/>
    </source>
</evidence>
<keyword evidence="3" id="KW-1185">Reference proteome</keyword>
<dbReference type="InterPro" id="IPR007359">
    <property type="entry name" value="SigmaE_reg_RseC_MucC"/>
</dbReference>
<feature type="transmembrane region" description="Helical" evidence="1">
    <location>
        <begin position="70"/>
        <end position="90"/>
    </location>
</feature>
<proteinExistence type="predicted"/>
<dbReference type="InterPro" id="IPR026268">
    <property type="entry name" value="RseC"/>
</dbReference>
<keyword evidence="1" id="KW-0812">Transmembrane</keyword>